<dbReference type="GO" id="GO:0016887">
    <property type="term" value="F:ATP hydrolysis activity"/>
    <property type="evidence" value="ECO:0007669"/>
    <property type="project" value="InterPro"/>
</dbReference>
<dbReference type="AlphaFoldDB" id="A8F8S4"/>
<dbReference type="Pfam" id="PF08352">
    <property type="entry name" value="oligo_HPY"/>
    <property type="match status" value="1"/>
</dbReference>
<keyword evidence="2" id="KW-0547">Nucleotide-binding</keyword>
<dbReference type="InterPro" id="IPR050319">
    <property type="entry name" value="ABC_transp_ATP-bind"/>
</dbReference>
<dbReference type="HOGENOM" id="CLU_000604_1_23_0"/>
<dbReference type="Pfam" id="PF00005">
    <property type="entry name" value="ABC_tran"/>
    <property type="match status" value="2"/>
</dbReference>
<feature type="domain" description="ABC transporter" evidence="4">
    <location>
        <begin position="7"/>
        <end position="318"/>
    </location>
</feature>
<dbReference type="GO" id="GO:0015833">
    <property type="term" value="P:peptide transport"/>
    <property type="evidence" value="ECO:0007669"/>
    <property type="project" value="InterPro"/>
</dbReference>
<dbReference type="Gene3D" id="3.40.50.300">
    <property type="entry name" value="P-loop containing nucleotide triphosphate hydrolases"/>
    <property type="match status" value="1"/>
</dbReference>
<dbReference type="OrthoDB" id="9806285at2"/>
<dbReference type="eggNOG" id="COG4608">
    <property type="taxonomic scope" value="Bacteria"/>
</dbReference>
<reference evidence="5 6" key="1">
    <citation type="submission" date="2007-08" db="EMBL/GenBank/DDBJ databases">
        <title>Complete sequence of Thermotoga lettingae TMO.</title>
        <authorList>
            <consortium name="US DOE Joint Genome Institute"/>
            <person name="Copeland A."/>
            <person name="Lucas S."/>
            <person name="Lapidus A."/>
            <person name="Barry K."/>
            <person name="Glavina del Rio T."/>
            <person name="Dalin E."/>
            <person name="Tice H."/>
            <person name="Pitluck S."/>
            <person name="Foster B."/>
            <person name="Bruce D."/>
            <person name="Schmutz J."/>
            <person name="Larimer F."/>
            <person name="Land M."/>
            <person name="Hauser L."/>
            <person name="Kyrpides N."/>
            <person name="Mikhailova N."/>
            <person name="Nelson K."/>
            <person name="Gogarten J.P."/>
            <person name="Noll K."/>
            <person name="Richardson P."/>
        </authorList>
    </citation>
    <scope>NUCLEOTIDE SEQUENCE [LARGE SCALE GENOMIC DNA]</scope>
    <source>
        <strain evidence="6">ATCC BAA-301 / DSM 14385 / NBRC 107922 / TMO</strain>
    </source>
</reference>
<dbReference type="InterPro" id="IPR003439">
    <property type="entry name" value="ABC_transporter-like_ATP-bd"/>
</dbReference>
<protein>
    <submittedName>
        <fullName evidence="5">Oligopeptide/dipeptide ABC transporter, ATPase subunit</fullName>
    </submittedName>
</protein>
<dbReference type="EMBL" id="CP000812">
    <property type="protein sequence ID" value="ABV34558.1"/>
    <property type="molecule type" value="Genomic_DNA"/>
</dbReference>
<evidence type="ECO:0000313" key="6">
    <source>
        <dbReference type="Proteomes" id="UP000002016"/>
    </source>
</evidence>
<dbReference type="Proteomes" id="UP000002016">
    <property type="component" value="Chromosome"/>
</dbReference>
<dbReference type="CDD" id="cd03257">
    <property type="entry name" value="ABC_NikE_OppD_transporters"/>
    <property type="match status" value="1"/>
</dbReference>
<dbReference type="InterPro" id="IPR017871">
    <property type="entry name" value="ABC_transporter-like_CS"/>
</dbReference>
<dbReference type="NCBIfam" id="TIGR01727">
    <property type="entry name" value="oligo_HPY"/>
    <property type="match status" value="1"/>
</dbReference>
<dbReference type="InterPro" id="IPR003593">
    <property type="entry name" value="AAA+_ATPase"/>
</dbReference>
<evidence type="ECO:0000313" key="5">
    <source>
        <dbReference type="EMBL" id="ABV34558.1"/>
    </source>
</evidence>
<dbReference type="PROSITE" id="PS00211">
    <property type="entry name" value="ABC_TRANSPORTER_1"/>
    <property type="match status" value="1"/>
</dbReference>
<dbReference type="InterPro" id="IPR013563">
    <property type="entry name" value="Oligopep_ABC_C"/>
</dbReference>
<dbReference type="RefSeq" id="WP_012004034.1">
    <property type="nucleotide sequence ID" value="NC_009828.1"/>
</dbReference>
<dbReference type="SUPFAM" id="SSF52540">
    <property type="entry name" value="P-loop containing nucleoside triphosphate hydrolases"/>
    <property type="match status" value="1"/>
</dbReference>
<evidence type="ECO:0000256" key="2">
    <source>
        <dbReference type="ARBA" id="ARBA00022741"/>
    </source>
</evidence>
<dbReference type="GO" id="GO:0055085">
    <property type="term" value="P:transmembrane transport"/>
    <property type="evidence" value="ECO:0007669"/>
    <property type="project" value="UniProtKB-ARBA"/>
</dbReference>
<dbReference type="InterPro" id="IPR027417">
    <property type="entry name" value="P-loop_NTPase"/>
</dbReference>
<keyword evidence="1" id="KW-0813">Transport</keyword>
<organism evidence="5 6">
    <name type="scientific">Pseudothermotoga lettingae (strain ATCC BAA-301 / DSM 14385 / NBRC 107922 / TMO)</name>
    <name type="common">Thermotoga lettingae</name>
    <dbReference type="NCBI Taxonomy" id="416591"/>
    <lineage>
        <taxon>Bacteria</taxon>
        <taxon>Thermotogati</taxon>
        <taxon>Thermotogota</taxon>
        <taxon>Thermotogae</taxon>
        <taxon>Thermotogales</taxon>
        <taxon>Thermotogaceae</taxon>
        <taxon>Pseudothermotoga</taxon>
    </lineage>
</organism>
<dbReference type="STRING" id="416591.Tlet_2004"/>
<dbReference type="PANTHER" id="PTHR43776:SF8">
    <property type="entry name" value="ABC TRANSPORTER, ATP-BINDING PROTEIN"/>
    <property type="match status" value="1"/>
</dbReference>
<evidence type="ECO:0000256" key="1">
    <source>
        <dbReference type="ARBA" id="ARBA00022448"/>
    </source>
</evidence>
<dbReference type="PROSITE" id="PS50893">
    <property type="entry name" value="ABC_TRANSPORTER_2"/>
    <property type="match status" value="1"/>
</dbReference>
<dbReference type="PANTHER" id="PTHR43776">
    <property type="entry name" value="TRANSPORT ATP-BINDING PROTEIN"/>
    <property type="match status" value="1"/>
</dbReference>
<evidence type="ECO:0000259" key="4">
    <source>
        <dbReference type="PROSITE" id="PS50893"/>
    </source>
</evidence>
<evidence type="ECO:0000256" key="3">
    <source>
        <dbReference type="ARBA" id="ARBA00022840"/>
    </source>
</evidence>
<dbReference type="SMART" id="SM00382">
    <property type="entry name" value="AAA"/>
    <property type="match status" value="1"/>
</dbReference>
<keyword evidence="3" id="KW-0067">ATP-binding</keyword>
<sequence length="389" mass="44394" precursor="true">MQNETVLKIESLRKYFPAERRIFGKVRYFVHAVDDISIEIKKGESLALVGESGCGKTTTGKVLVGLEEPTDGRVVVEQEDVTPLLFENENKAKHYIEKTYVNRFSQMNDDELRKINGLDKIYADRFLSLGKNGAKFVSEFVENRRERIWQLRKRVQMIFQDPYESLNPRLTIFDIVSEPLNIHEIGNLKEREDRVAAMLADVGLTPPETFMFRFPHELSGGQRQRVAIARALILNPTFVVADEPTSMLDVSIRTGVMKLMMKLAEEHNMSYLYITHDLAVARYMSNDIAVMYLGKIVETGPTEEVLQNPLHPYTKALLTAVPIPDPEQKRGEPNIKGSVPKPINPPKRCRFFDRCPYAVEYCEKNNHPPLTEVAPKHKVACYVVSGEAR</sequence>
<keyword evidence="6" id="KW-1185">Reference proteome</keyword>
<dbReference type="GO" id="GO:0005524">
    <property type="term" value="F:ATP binding"/>
    <property type="evidence" value="ECO:0007669"/>
    <property type="project" value="UniProtKB-KW"/>
</dbReference>
<dbReference type="KEGG" id="tle:Tlet_2004"/>
<proteinExistence type="predicted"/>
<name>A8F8S4_PSELT</name>
<gene>
    <name evidence="5" type="ordered locus">Tlet_2004</name>
</gene>
<accession>A8F8S4</accession>
<reference evidence="5 6" key="2">
    <citation type="journal article" date="2009" name="Proc. Natl. Acad. Sci. U.S.A.">
        <title>On the chimeric nature, thermophilic origin, and phylogenetic placement of the Thermotogales.</title>
        <authorList>
            <person name="Zhaxybayeva O."/>
            <person name="Swithers K.S."/>
            <person name="Lapierre P."/>
            <person name="Fournier G.P."/>
            <person name="Bickhart D.M."/>
            <person name="DeBoy R.T."/>
            <person name="Nelson K.E."/>
            <person name="Nesbo C.L."/>
            <person name="Doolittle W.F."/>
            <person name="Gogarten J.P."/>
            <person name="Noll K.M."/>
        </authorList>
    </citation>
    <scope>NUCLEOTIDE SEQUENCE [LARGE SCALE GENOMIC DNA]</scope>
    <source>
        <strain evidence="6">ATCC BAA-301 / DSM 14385 / NBRC 107922 / TMO</strain>
    </source>
</reference>